<gene>
    <name evidence="1" type="ORF">QQF64_015613</name>
</gene>
<dbReference type="EMBL" id="JAYMGO010000002">
    <property type="protein sequence ID" value="KAL1281013.1"/>
    <property type="molecule type" value="Genomic_DNA"/>
</dbReference>
<evidence type="ECO:0008006" key="3">
    <source>
        <dbReference type="Google" id="ProtNLM"/>
    </source>
</evidence>
<comment type="caution">
    <text evidence="1">The sequence shown here is derived from an EMBL/GenBank/DDBJ whole genome shotgun (WGS) entry which is preliminary data.</text>
</comment>
<dbReference type="Proteomes" id="UP001558613">
    <property type="component" value="Unassembled WGS sequence"/>
</dbReference>
<dbReference type="Gene3D" id="2.60.40.10">
    <property type="entry name" value="Immunoglobulins"/>
    <property type="match status" value="1"/>
</dbReference>
<protein>
    <recommendedName>
        <fullName evidence="3">Immunoglobulin V-set domain-containing protein</fullName>
    </recommendedName>
</protein>
<sequence>MQHKDTGAYWCAVETILMNVKEQFHLTVQSAPDVSVVSSSVSGHQSGDISVQCLYSSGYQKKLKQWCRYKDQRCYTENRRLLFSSQSLIHRFLFSSSLNQHQVIQTLTGDYDIKS</sequence>
<organism evidence="1 2">
    <name type="scientific">Cirrhinus molitorella</name>
    <name type="common">mud carp</name>
    <dbReference type="NCBI Taxonomy" id="172907"/>
    <lineage>
        <taxon>Eukaryota</taxon>
        <taxon>Metazoa</taxon>
        <taxon>Chordata</taxon>
        <taxon>Craniata</taxon>
        <taxon>Vertebrata</taxon>
        <taxon>Euteleostomi</taxon>
        <taxon>Actinopterygii</taxon>
        <taxon>Neopterygii</taxon>
        <taxon>Teleostei</taxon>
        <taxon>Ostariophysi</taxon>
        <taxon>Cypriniformes</taxon>
        <taxon>Cyprinidae</taxon>
        <taxon>Labeoninae</taxon>
        <taxon>Labeonini</taxon>
        <taxon>Cirrhinus</taxon>
    </lineage>
</organism>
<keyword evidence="2" id="KW-1185">Reference proteome</keyword>
<reference evidence="1 2" key="1">
    <citation type="submission" date="2023-09" db="EMBL/GenBank/DDBJ databases">
        <authorList>
            <person name="Wang M."/>
        </authorList>
    </citation>
    <scope>NUCLEOTIDE SEQUENCE [LARGE SCALE GENOMIC DNA]</scope>
    <source>
        <strain evidence="1">GT-2023</strain>
        <tissue evidence="1">Liver</tissue>
    </source>
</reference>
<proteinExistence type="predicted"/>
<name>A0ABR3NVE4_9TELE</name>
<accession>A0ABR3NVE4</accession>
<evidence type="ECO:0000313" key="2">
    <source>
        <dbReference type="Proteomes" id="UP001558613"/>
    </source>
</evidence>
<evidence type="ECO:0000313" key="1">
    <source>
        <dbReference type="EMBL" id="KAL1281013.1"/>
    </source>
</evidence>
<dbReference type="InterPro" id="IPR013783">
    <property type="entry name" value="Ig-like_fold"/>
</dbReference>